<evidence type="ECO:0000256" key="1">
    <source>
        <dbReference type="ARBA" id="ARBA00022801"/>
    </source>
</evidence>
<dbReference type="SUPFAM" id="SSF53474">
    <property type="entry name" value="alpha/beta-Hydrolases"/>
    <property type="match status" value="1"/>
</dbReference>
<dbReference type="InterPro" id="IPR005674">
    <property type="entry name" value="CocE/Ser_esterase"/>
</dbReference>
<feature type="domain" description="Xaa-Pro dipeptidyl-peptidase C-terminal" evidence="3">
    <location>
        <begin position="336"/>
        <end position="617"/>
    </location>
</feature>
<name>A0A518IWN3_9BACT</name>
<evidence type="ECO:0000313" key="4">
    <source>
        <dbReference type="EMBL" id="QDV57498.1"/>
    </source>
</evidence>
<dbReference type="InterPro" id="IPR013736">
    <property type="entry name" value="Xaa-Pro_dipept_C"/>
</dbReference>
<dbReference type="Proteomes" id="UP000316770">
    <property type="component" value="Chromosome"/>
</dbReference>
<dbReference type="GO" id="GO:0008239">
    <property type="term" value="F:dipeptidyl-peptidase activity"/>
    <property type="evidence" value="ECO:0007669"/>
    <property type="project" value="InterPro"/>
</dbReference>
<dbReference type="PANTHER" id="PTHR43056:SF10">
    <property type="entry name" value="COCE_NOND FAMILY, PUTATIVE (AFU_ORTHOLOGUE AFUA_7G00600)-RELATED"/>
    <property type="match status" value="1"/>
</dbReference>
<dbReference type="SMART" id="SM00939">
    <property type="entry name" value="PepX_C"/>
    <property type="match status" value="1"/>
</dbReference>
<evidence type="ECO:0000256" key="2">
    <source>
        <dbReference type="SAM" id="SignalP"/>
    </source>
</evidence>
<keyword evidence="5" id="KW-1185">Reference proteome</keyword>
<dbReference type="Gene3D" id="3.40.50.1820">
    <property type="entry name" value="alpha/beta hydrolase"/>
    <property type="match status" value="1"/>
</dbReference>
<organism evidence="4 5">
    <name type="scientific">Rosistilla oblonga</name>
    <dbReference type="NCBI Taxonomy" id="2527990"/>
    <lineage>
        <taxon>Bacteria</taxon>
        <taxon>Pseudomonadati</taxon>
        <taxon>Planctomycetota</taxon>
        <taxon>Planctomycetia</taxon>
        <taxon>Pirellulales</taxon>
        <taxon>Pirellulaceae</taxon>
        <taxon>Rosistilla</taxon>
    </lineage>
</organism>
<dbReference type="InterPro" id="IPR000383">
    <property type="entry name" value="Xaa-Pro-like_dom"/>
</dbReference>
<reference evidence="4 5" key="1">
    <citation type="submission" date="2019-02" db="EMBL/GenBank/DDBJ databases">
        <title>Deep-cultivation of Planctomycetes and their phenomic and genomic characterization uncovers novel biology.</title>
        <authorList>
            <person name="Wiegand S."/>
            <person name="Jogler M."/>
            <person name="Boedeker C."/>
            <person name="Pinto D."/>
            <person name="Vollmers J."/>
            <person name="Rivas-Marin E."/>
            <person name="Kohn T."/>
            <person name="Peeters S.H."/>
            <person name="Heuer A."/>
            <person name="Rast P."/>
            <person name="Oberbeckmann S."/>
            <person name="Bunk B."/>
            <person name="Jeske O."/>
            <person name="Meyerdierks A."/>
            <person name="Storesund J.E."/>
            <person name="Kallscheuer N."/>
            <person name="Luecker S."/>
            <person name="Lage O.M."/>
            <person name="Pohl T."/>
            <person name="Merkel B.J."/>
            <person name="Hornburger P."/>
            <person name="Mueller R.-W."/>
            <person name="Bruemmer F."/>
            <person name="Labrenz M."/>
            <person name="Spormann A.M."/>
            <person name="Op den Camp H."/>
            <person name="Overmann J."/>
            <person name="Amann R."/>
            <person name="Jetten M.S.M."/>
            <person name="Mascher T."/>
            <person name="Medema M.H."/>
            <person name="Devos D.P."/>
            <person name="Kaster A.-K."/>
            <person name="Ovreas L."/>
            <person name="Rohde M."/>
            <person name="Galperin M.Y."/>
            <person name="Jogler C."/>
        </authorList>
    </citation>
    <scope>NUCLEOTIDE SEQUENCE [LARGE SCALE GENOMIC DNA]</scope>
    <source>
        <strain evidence="4 5">Mal33</strain>
    </source>
</reference>
<keyword evidence="1 4" id="KW-0378">Hydrolase</keyword>
<protein>
    <submittedName>
        <fullName evidence="4">Cocaine esterase</fullName>
        <ecNumber evidence="4">3.1.1.84</ecNumber>
    </submittedName>
</protein>
<accession>A0A518IWN3</accession>
<dbReference type="InterPro" id="IPR029058">
    <property type="entry name" value="AB_hydrolase_fold"/>
</dbReference>
<evidence type="ECO:0000313" key="5">
    <source>
        <dbReference type="Proteomes" id="UP000316770"/>
    </source>
</evidence>
<dbReference type="EC" id="3.1.1.84" evidence="4"/>
<dbReference type="PANTHER" id="PTHR43056">
    <property type="entry name" value="PEPTIDASE S9 PROLYL OLIGOPEPTIDASE"/>
    <property type="match status" value="1"/>
</dbReference>
<dbReference type="Pfam" id="PF02129">
    <property type="entry name" value="Peptidase_S15"/>
    <property type="match status" value="1"/>
</dbReference>
<dbReference type="AlphaFoldDB" id="A0A518IWN3"/>
<gene>
    <name evidence="4" type="primary">cocE</name>
    <name evidence="4" type="ORF">Mal33_35080</name>
</gene>
<dbReference type="InterPro" id="IPR050585">
    <property type="entry name" value="Xaa-Pro_dipeptidyl-ppase/CocE"/>
</dbReference>
<feature type="chain" id="PRO_5022146647" evidence="2">
    <location>
        <begin position="28"/>
        <end position="624"/>
    </location>
</feature>
<dbReference type="Gene3D" id="2.60.120.260">
    <property type="entry name" value="Galactose-binding domain-like"/>
    <property type="match status" value="1"/>
</dbReference>
<sequence precursor="true">MLACTRRFMFQIPIIALLVTSGFVATAEDYHVEKDVMVPMRDGVRLATDIYRPMVDGKPSEERLPVILSRLPYNKNGAKSRGAYYAKHGYVYVAQDTRGRYASEGVWHMLTDDGPDGVDCAAWIGKQPWSDGQIGMIGTSYFGGTQHAMAMAGAPELKTVIPVDAMANMGRQSIRNAGAFELRFWNWIFLNASNGSRAGQDPGTKEVLKEMADQRHTYLQNLPTRRGMTPLRLAPEYEDWLISAMENGPNDEFWEQNNIVDAPHKYKDIPVYLVSGWYDSWGGNNTATFKALRPEIKGPVYMIMGPWIHGQQAGYAHGQVSFGKQAAIADQWAWRREWYDHWLKGIDNSVGKADPFKTPVRIFVMGTGDGGKDEKGRLQHGGYWRSELDWPLQRTQYTDFYLQPDGGLATEKPAVEEAVTQYDFDPKDPVPNIGGNISSANDIMLQGAFDQKGGSHIWNFKNPIPLSARKDILVFQTEPLPEDLEVTGELEVRLFASSSAVDTDFTAKLIDVYPPSADWPGGFDMNIADGIVRARFRESLKKEVLMTPGETYEFTIKMYPTSNVFKKGHRIRVDISSSNFPRFDVNPNTGEPLNRHRRTVVATQTIHHDATRPSRIILPVIPAE</sequence>
<dbReference type="InterPro" id="IPR008979">
    <property type="entry name" value="Galactose-bd-like_sf"/>
</dbReference>
<evidence type="ECO:0000259" key="3">
    <source>
        <dbReference type="SMART" id="SM00939"/>
    </source>
</evidence>
<dbReference type="SUPFAM" id="SSF49785">
    <property type="entry name" value="Galactose-binding domain-like"/>
    <property type="match status" value="1"/>
</dbReference>
<dbReference type="EMBL" id="CP036318">
    <property type="protein sequence ID" value="QDV57498.1"/>
    <property type="molecule type" value="Genomic_DNA"/>
</dbReference>
<keyword evidence="2" id="KW-0732">Signal</keyword>
<dbReference type="NCBIfam" id="TIGR00976">
    <property type="entry name" value="CocE_NonD"/>
    <property type="match status" value="1"/>
</dbReference>
<dbReference type="Gene3D" id="1.10.3020.10">
    <property type="entry name" value="alpha-amino acid ester hydrolase ( Helical cap domain)"/>
    <property type="match status" value="1"/>
</dbReference>
<proteinExistence type="predicted"/>
<dbReference type="RefSeq" id="WP_145286983.1">
    <property type="nucleotide sequence ID" value="NZ_CP036318.1"/>
</dbReference>
<dbReference type="Pfam" id="PF08530">
    <property type="entry name" value="PepX_C"/>
    <property type="match status" value="1"/>
</dbReference>
<feature type="signal peptide" evidence="2">
    <location>
        <begin position="1"/>
        <end position="27"/>
    </location>
</feature>